<dbReference type="EMBL" id="LFZN01000201">
    <property type="protein sequence ID" value="KXS95779.1"/>
    <property type="molecule type" value="Genomic_DNA"/>
</dbReference>
<dbReference type="OrthoDB" id="10447800at2759"/>
<dbReference type="Proteomes" id="UP000070133">
    <property type="component" value="Unassembled WGS sequence"/>
</dbReference>
<evidence type="ECO:0000313" key="2">
    <source>
        <dbReference type="EMBL" id="KXS95779.1"/>
    </source>
</evidence>
<sequence>MEFHTSSQKPSGEKDHSRGLPSQISNGKIRNMSDFAKALRGNMAASRCSVEVPASWSAPEDLDTEFNDDPMEPFSSFESTAASIKAFGETHSTTMEKTPKPQIVPPENETHSRFLASTYDFGSASEPGLLQSFAIPEDWGANKVAG</sequence>
<feature type="region of interest" description="Disordered" evidence="1">
    <location>
        <begin position="1"/>
        <end position="31"/>
    </location>
</feature>
<reference evidence="2 3" key="1">
    <citation type="submission" date="2015-07" db="EMBL/GenBank/DDBJ databases">
        <title>Comparative genomics of the Sigatoka disease complex on banana suggests a link between parallel evolutionary changes in Pseudocercospora fijiensis and Pseudocercospora eumusae and increased virulence on the banana host.</title>
        <authorList>
            <person name="Chang T.-C."/>
            <person name="Salvucci A."/>
            <person name="Crous P.W."/>
            <person name="Stergiopoulos I."/>
        </authorList>
    </citation>
    <scope>NUCLEOTIDE SEQUENCE [LARGE SCALE GENOMIC DNA]</scope>
    <source>
        <strain evidence="2 3">CBS 114824</strain>
    </source>
</reference>
<accession>A0A139H056</accession>
<feature type="compositionally biased region" description="Acidic residues" evidence="1">
    <location>
        <begin position="60"/>
        <end position="71"/>
    </location>
</feature>
<feature type="region of interest" description="Disordered" evidence="1">
    <location>
        <begin position="51"/>
        <end position="72"/>
    </location>
</feature>
<name>A0A139H056_9PEZI</name>
<proteinExistence type="predicted"/>
<gene>
    <name evidence="2" type="ORF">AC578_1739</name>
</gene>
<organism evidence="2 3">
    <name type="scientific">Pseudocercospora eumusae</name>
    <dbReference type="NCBI Taxonomy" id="321146"/>
    <lineage>
        <taxon>Eukaryota</taxon>
        <taxon>Fungi</taxon>
        <taxon>Dikarya</taxon>
        <taxon>Ascomycota</taxon>
        <taxon>Pezizomycotina</taxon>
        <taxon>Dothideomycetes</taxon>
        <taxon>Dothideomycetidae</taxon>
        <taxon>Mycosphaerellales</taxon>
        <taxon>Mycosphaerellaceae</taxon>
        <taxon>Pseudocercospora</taxon>
    </lineage>
</organism>
<keyword evidence="3" id="KW-1185">Reference proteome</keyword>
<protein>
    <submittedName>
        <fullName evidence="2">Uncharacterized protein</fullName>
    </submittedName>
</protein>
<evidence type="ECO:0000313" key="3">
    <source>
        <dbReference type="Proteomes" id="UP000070133"/>
    </source>
</evidence>
<feature type="compositionally biased region" description="Polar residues" evidence="1">
    <location>
        <begin position="1"/>
        <end position="10"/>
    </location>
</feature>
<comment type="caution">
    <text evidence="2">The sequence shown here is derived from an EMBL/GenBank/DDBJ whole genome shotgun (WGS) entry which is preliminary data.</text>
</comment>
<evidence type="ECO:0000256" key="1">
    <source>
        <dbReference type="SAM" id="MobiDB-lite"/>
    </source>
</evidence>
<dbReference type="AlphaFoldDB" id="A0A139H056"/>